<evidence type="ECO:0000256" key="2">
    <source>
        <dbReference type="ARBA" id="ARBA00022833"/>
    </source>
</evidence>
<dbReference type="AlphaFoldDB" id="H2J5G8"/>
<reference evidence="4 5" key="1">
    <citation type="journal article" date="2012" name="J. Bacteriol.">
        <title>Complete Genome Sequence of the Thermophilic, Piezophilic, Heterotrophic Bacterium Marinitoga piezophila KA3.</title>
        <authorList>
            <person name="Lucas S."/>
            <person name="Han J."/>
            <person name="Lapidus A."/>
            <person name="Cheng J.F."/>
            <person name="Goodwin L.A."/>
            <person name="Pitluck S."/>
            <person name="Peters L."/>
            <person name="Mikhailova N."/>
            <person name="Teshima H."/>
            <person name="Detter J.C."/>
            <person name="Han C."/>
            <person name="Tapia R."/>
            <person name="Land M."/>
            <person name="Hauser L."/>
            <person name="Kyrpides N.C."/>
            <person name="Ivanova N."/>
            <person name="Pagani I."/>
            <person name="Vannier P."/>
            <person name="Oger P."/>
            <person name="Bartlett D.H."/>
            <person name="Noll K.M."/>
            <person name="Woyke T."/>
            <person name="Jebbar M."/>
        </authorList>
    </citation>
    <scope>NUCLEOTIDE SEQUENCE [LARGE SCALE GENOMIC DNA]</scope>
    <source>
        <strain evidence="5">DSM 14283 / JCM 11233 / KA3</strain>
    </source>
</reference>
<gene>
    <name evidence="4" type="ordered locus">Marpi_1726</name>
</gene>
<keyword evidence="5" id="KW-1185">Reference proteome</keyword>
<protein>
    <submittedName>
        <fullName evidence="4">Phosphomannose isomerase</fullName>
    </submittedName>
</protein>
<organism evidence="4 5">
    <name type="scientific">Marinitoga piezophila (strain DSM 14283 / JCM 11233 / KA3)</name>
    <dbReference type="NCBI Taxonomy" id="443254"/>
    <lineage>
        <taxon>Bacteria</taxon>
        <taxon>Thermotogati</taxon>
        <taxon>Thermotogota</taxon>
        <taxon>Thermotogae</taxon>
        <taxon>Petrotogales</taxon>
        <taxon>Petrotogaceae</taxon>
        <taxon>Marinitoga</taxon>
    </lineage>
</organism>
<dbReference type="GO" id="GO:0004476">
    <property type="term" value="F:mannose-6-phosphate isomerase activity"/>
    <property type="evidence" value="ECO:0007669"/>
    <property type="project" value="InterPro"/>
</dbReference>
<keyword evidence="1" id="KW-0479">Metal-binding</keyword>
<dbReference type="CDD" id="cd07010">
    <property type="entry name" value="cupin_PMI_type_I_N_bac"/>
    <property type="match status" value="1"/>
</dbReference>
<sequence>MFDEILKSKPIFVEKVWGDFSLNKDFNIENMDKIGEVWLFSGFEGYETELYGMESNNSYGKPSEYIKDIFGMELPRIPLLLKLISTTQWLSIQVHPDDDIARNAENEPWGKTEAWYFLNEKNEIFISNDVEKNKKAIESENWDEVFKPTILNKNDLLFIPAGVVHTLGPDSKLLEIQQTSNLTYRLYDWGRPREIHVEKGKNALKNCPFVIANSPKEFKTQYFTIFEKDNGETIKGPGIFVEFETYETFIIPFNLEYTTKKKGLFFTL</sequence>
<dbReference type="InterPro" id="IPR011051">
    <property type="entry name" value="RmlC_Cupin_sf"/>
</dbReference>
<dbReference type="OrthoDB" id="9808275at2"/>
<dbReference type="InterPro" id="IPR046457">
    <property type="entry name" value="PMI_typeI_cat"/>
</dbReference>
<dbReference type="InterPro" id="IPR014710">
    <property type="entry name" value="RmlC-like_jellyroll"/>
</dbReference>
<dbReference type="KEGG" id="mpz:Marpi_1726"/>
<evidence type="ECO:0000259" key="3">
    <source>
        <dbReference type="Pfam" id="PF20511"/>
    </source>
</evidence>
<dbReference type="Pfam" id="PF20511">
    <property type="entry name" value="PMI_typeI_cat"/>
    <property type="match status" value="1"/>
</dbReference>
<feature type="domain" description="Phosphomannose isomerase type I catalytic" evidence="3">
    <location>
        <begin position="26"/>
        <end position="105"/>
    </location>
</feature>
<dbReference type="PANTHER" id="PTHR42742:SF3">
    <property type="entry name" value="FRUCTOKINASE"/>
    <property type="match status" value="1"/>
</dbReference>
<dbReference type="InterPro" id="IPR051804">
    <property type="entry name" value="Carb_Metab_Reg_Kinase/Isom"/>
</dbReference>
<keyword evidence="4" id="KW-0413">Isomerase</keyword>
<reference evidence="5" key="2">
    <citation type="submission" date="2012-01" db="EMBL/GenBank/DDBJ databases">
        <title>Complete sequence of chromosome of Marinitoga piezophila KA3.</title>
        <authorList>
            <person name="Lucas S."/>
            <person name="Han J."/>
            <person name="Lapidus A."/>
            <person name="Cheng J.-F."/>
            <person name="Goodwin L."/>
            <person name="Pitluck S."/>
            <person name="Peters L."/>
            <person name="Mikhailova N."/>
            <person name="Teshima H."/>
            <person name="Detter J.C."/>
            <person name="Han C."/>
            <person name="Tapia R."/>
            <person name="Land M."/>
            <person name="Hauser L."/>
            <person name="Kyrpides N."/>
            <person name="Ivanova N."/>
            <person name="Pagani I."/>
            <person name="Jebbar M."/>
            <person name="Vannier P."/>
            <person name="Oger P."/>
            <person name="Cario A."/>
            <person name="Bartlett D."/>
            <person name="Noll K.M."/>
            <person name="Woyke T."/>
        </authorList>
    </citation>
    <scope>NUCLEOTIDE SEQUENCE [LARGE SCALE GENOMIC DNA]</scope>
    <source>
        <strain evidence="5">DSM 14283 / JCM 11233 / KA3</strain>
    </source>
</reference>
<dbReference type="Proteomes" id="UP000007161">
    <property type="component" value="Chromosome"/>
</dbReference>
<evidence type="ECO:0000256" key="1">
    <source>
        <dbReference type="ARBA" id="ARBA00022723"/>
    </source>
</evidence>
<keyword evidence="2" id="KW-0862">Zinc</keyword>
<dbReference type="STRING" id="443254.Marpi_1726"/>
<dbReference type="SUPFAM" id="SSF51182">
    <property type="entry name" value="RmlC-like cupins"/>
    <property type="match status" value="1"/>
</dbReference>
<dbReference type="eggNOG" id="COG1482">
    <property type="taxonomic scope" value="Bacteria"/>
</dbReference>
<dbReference type="PANTHER" id="PTHR42742">
    <property type="entry name" value="TRANSCRIPTIONAL REPRESSOR MPRA"/>
    <property type="match status" value="1"/>
</dbReference>
<evidence type="ECO:0000313" key="4">
    <source>
        <dbReference type="EMBL" id="AEX86112.1"/>
    </source>
</evidence>
<dbReference type="EMBL" id="CP003257">
    <property type="protein sequence ID" value="AEX86112.1"/>
    <property type="molecule type" value="Genomic_DNA"/>
</dbReference>
<evidence type="ECO:0000313" key="5">
    <source>
        <dbReference type="Proteomes" id="UP000007161"/>
    </source>
</evidence>
<proteinExistence type="predicted"/>
<dbReference type="HOGENOM" id="CLU_020529_0_0_0"/>
<accession>H2J5G8</accession>
<dbReference type="GO" id="GO:0008270">
    <property type="term" value="F:zinc ion binding"/>
    <property type="evidence" value="ECO:0007669"/>
    <property type="project" value="InterPro"/>
</dbReference>
<dbReference type="Gene3D" id="2.60.120.10">
    <property type="entry name" value="Jelly Rolls"/>
    <property type="match status" value="1"/>
</dbReference>
<name>H2J5G8_MARPK</name>
<dbReference type="RefSeq" id="WP_014297183.1">
    <property type="nucleotide sequence ID" value="NC_016751.1"/>
</dbReference>